<dbReference type="Pfam" id="PF01636">
    <property type="entry name" value="APH"/>
    <property type="match status" value="1"/>
</dbReference>
<reference evidence="2 3" key="1">
    <citation type="submission" date="2019-12" db="EMBL/GenBank/DDBJ databases">
        <title>Deinococcus sp. HMF7620 Genome sequencing and assembly.</title>
        <authorList>
            <person name="Kang H."/>
            <person name="Kim H."/>
            <person name="Joh K."/>
        </authorList>
    </citation>
    <scope>NUCLEOTIDE SEQUENCE [LARGE SCALE GENOMIC DNA]</scope>
    <source>
        <strain evidence="2 3">HMF7620</strain>
    </source>
</reference>
<evidence type="ECO:0000259" key="1">
    <source>
        <dbReference type="Pfam" id="PF01636"/>
    </source>
</evidence>
<organism evidence="2 3">
    <name type="scientific">Deinococcus arboris</name>
    <dbReference type="NCBI Taxonomy" id="2682977"/>
    <lineage>
        <taxon>Bacteria</taxon>
        <taxon>Thermotogati</taxon>
        <taxon>Deinococcota</taxon>
        <taxon>Deinococci</taxon>
        <taxon>Deinococcales</taxon>
        <taxon>Deinococcaceae</taxon>
        <taxon>Deinococcus</taxon>
    </lineage>
</organism>
<dbReference type="EMBL" id="WQLB01000021">
    <property type="protein sequence ID" value="MVN87992.1"/>
    <property type="molecule type" value="Genomic_DNA"/>
</dbReference>
<dbReference type="RefSeq" id="WP_157460050.1">
    <property type="nucleotide sequence ID" value="NZ_WQLB01000021.1"/>
</dbReference>
<proteinExistence type="predicted"/>
<feature type="domain" description="Aminoglycoside phosphotransferase" evidence="1">
    <location>
        <begin position="179"/>
        <end position="379"/>
    </location>
</feature>
<evidence type="ECO:0000313" key="3">
    <source>
        <dbReference type="Proteomes" id="UP000483286"/>
    </source>
</evidence>
<dbReference type="SUPFAM" id="SSF56112">
    <property type="entry name" value="Protein kinase-like (PK-like)"/>
    <property type="match status" value="1"/>
</dbReference>
<evidence type="ECO:0000313" key="2">
    <source>
        <dbReference type="EMBL" id="MVN87992.1"/>
    </source>
</evidence>
<gene>
    <name evidence="2" type="ORF">GO986_14640</name>
</gene>
<keyword evidence="3" id="KW-1185">Reference proteome</keyword>
<name>A0A7C9HSQ0_9DEIO</name>
<dbReference type="Proteomes" id="UP000483286">
    <property type="component" value="Unassembled WGS sequence"/>
</dbReference>
<dbReference type="Gene3D" id="3.90.1200.10">
    <property type="match status" value="1"/>
</dbReference>
<protein>
    <recommendedName>
        <fullName evidence="1">Aminoglycoside phosphotransferase domain-containing protein</fullName>
    </recommendedName>
</protein>
<sequence>MSESTHQTIHRLHHLLVPHPTQPALLMLPTGDAWAWPQFTPTESHFGVVDHINSAAQRLFGLRVATLCCLGDDWSPEAICVNTLYELENLSAADEGPPGGRWVTEADLPDVPLTHPDQRQAMHAWFAEERDGRPLGRRPWARPGWFAGVEAWMTAQARHLGAEPLGKAEQLRNWERSTLLRLPTTQGTLYYKAAPAPLAGEGALLAWLAERFPGEVPEVVAQDPARGGVLMRDLCAQPLSETADLRLFRRAARRYGELQRALIHDLPELPLYPTAGLAEPFDTLLGAIQDLAVPLEPAHLERLRAAGPRLQALCAELAACGLPDTLEHGDFWPTNVAMRGENPVFFDVSDATITHPFFSLRLFLTNLSEWLPQEPYAQAQIVSAYLAAWSDLADEATLRRAYALSRPLAALHAARLYAERILPALEARWEMEGMLQFALHDLLNELDGLGG</sequence>
<dbReference type="InterPro" id="IPR002575">
    <property type="entry name" value="Aminoglycoside_PTrfase"/>
</dbReference>
<comment type="caution">
    <text evidence="2">The sequence shown here is derived from an EMBL/GenBank/DDBJ whole genome shotgun (WGS) entry which is preliminary data.</text>
</comment>
<dbReference type="InterPro" id="IPR011009">
    <property type="entry name" value="Kinase-like_dom_sf"/>
</dbReference>
<accession>A0A7C9HSQ0</accession>
<dbReference type="AlphaFoldDB" id="A0A7C9HSQ0"/>